<reference evidence="2" key="3">
    <citation type="submission" date="2025-08" db="UniProtKB">
        <authorList>
            <consortium name="Ensembl"/>
        </authorList>
    </citation>
    <scope>IDENTIFICATION</scope>
</reference>
<accession>H2XMB2</accession>
<dbReference type="InterPro" id="IPR006076">
    <property type="entry name" value="FAD-dep_OxRdtase"/>
</dbReference>
<protein>
    <recommendedName>
        <fullName evidence="1">FAD dependent oxidoreductase domain-containing protein</fullName>
    </recommendedName>
</protein>
<dbReference type="PANTHER" id="PTHR13847:SF150">
    <property type="entry name" value="OXIDOREDUCTASE TDA3-RELATED"/>
    <property type="match status" value="1"/>
</dbReference>
<evidence type="ECO:0000313" key="3">
    <source>
        <dbReference type="Proteomes" id="UP000008144"/>
    </source>
</evidence>
<keyword evidence="3" id="KW-1185">Reference proteome</keyword>
<dbReference type="Proteomes" id="UP000008144">
    <property type="component" value="Chromosome 9"/>
</dbReference>
<dbReference type="InterPro" id="IPR036188">
    <property type="entry name" value="FAD/NAD-bd_sf"/>
</dbReference>
<evidence type="ECO:0000259" key="1">
    <source>
        <dbReference type="Pfam" id="PF01266"/>
    </source>
</evidence>
<dbReference type="Gene3D" id="3.30.9.10">
    <property type="entry name" value="D-Amino Acid Oxidase, subunit A, domain 2"/>
    <property type="match status" value="1"/>
</dbReference>
<dbReference type="Pfam" id="PF01266">
    <property type="entry name" value="DAO"/>
    <property type="match status" value="1"/>
</dbReference>
<dbReference type="AlphaFoldDB" id="H2XMB2"/>
<feature type="domain" description="FAD dependent oxidoreductase" evidence="1">
    <location>
        <begin position="2"/>
        <end position="349"/>
    </location>
</feature>
<proteinExistence type="predicted"/>
<reference evidence="2" key="4">
    <citation type="submission" date="2025-09" db="UniProtKB">
        <authorList>
            <consortium name="Ensembl"/>
        </authorList>
    </citation>
    <scope>IDENTIFICATION</scope>
</reference>
<evidence type="ECO:0000313" key="2">
    <source>
        <dbReference type="Ensembl" id="ENSCINP00000030795.1"/>
    </source>
</evidence>
<name>H2XMB2_CIOIN</name>
<dbReference type="SUPFAM" id="SSF51905">
    <property type="entry name" value="FAD/NAD(P)-binding domain"/>
    <property type="match status" value="1"/>
</dbReference>
<dbReference type="HOGENOM" id="CLU_007884_14_1_1"/>
<dbReference type="Gene3D" id="3.50.50.60">
    <property type="entry name" value="FAD/NAD(P)-binding domain"/>
    <property type="match status" value="1"/>
</dbReference>
<sequence>MKVVICGGGIIGNCVAYYLGESGITDITVVERDKLANAASGKAGGFLARDWCCECRQLDIFAKTSFALHQELATKFDGKASYDYRRLEAFSASYDADLKKSETELDSKREHLKWFNGPNIVAKSCNSIGTNENVAQLHPYKFVDTIAEYNLSRGIKVLEDTAIVSVKTEKAKAVGVELSNQTELECDVLVLCMGPWTGAAIEWFDSLPSCYGQKGHSIVILPKTELPGEAVFMELGGQFSPEIYPRPDGQVYVCGVTENPLPSNDLPLPGTIKPTENSCEKLKDIAGKVSDILCEGEVLTSQACYLPLTHDGLPIIGKVPQTENVYVAAGHGCWGILNSAATGKSLAQLITGCNEDEKINIEAFNPGRFNSLKKSSNTK</sequence>
<reference evidence="3" key="1">
    <citation type="journal article" date="2002" name="Science">
        <title>The draft genome of Ciona intestinalis: insights into chordate and vertebrate origins.</title>
        <authorList>
            <person name="Dehal P."/>
            <person name="Satou Y."/>
            <person name="Campbell R.K."/>
            <person name="Chapman J."/>
            <person name="Degnan B."/>
            <person name="De Tomaso A."/>
            <person name="Davidson B."/>
            <person name="Di Gregorio A."/>
            <person name="Gelpke M."/>
            <person name="Goodstein D.M."/>
            <person name="Harafuji N."/>
            <person name="Hastings K.E."/>
            <person name="Ho I."/>
            <person name="Hotta K."/>
            <person name="Huang W."/>
            <person name="Kawashima T."/>
            <person name="Lemaire P."/>
            <person name="Martinez D."/>
            <person name="Meinertzhagen I.A."/>
            <person name="Necula S."/>
            <person name="Nonaka M."/>
            <person name="Putnam N."/>
            <person name="Rash S."/>
            <person name="Saiga H."/>
            <person name="Satake M."/>
            <person name="Terry A."/>
            <person name="Yamada L."/>
            <person name="Wang H.G."/>
            <person name="Awazu S."/>
            <person name="Azumi K."/>
            <person name="Boore J."/>
            <person name="Branno M."/>
            <person name="Chin-Bow S."/>
            <person name="DeSantis R."/>
            <person name="Doyle S."/>
            <person name="Francino P."/>
            <person name="Keys D.N."/>
            <person name="Haga S."/>
            <person name="Hayashi H."/>
            <person name="Hino K."/>
            <person name="Imai K.S."/>
            <person name="Inaba K."/>
            <person name="Kano S."/>
            <person name="Kobayashi K."/>
            <person name="Kobayashi M."/>
            <person name="Lee B.I."/>
            <person name="Makabe K.W."/>
            <person name="Manohar C."/>
            <person name="Matassi G."/>
            <person name="Medina M."/>
            <person name="Mochizuki Y."/>
            <person name="Mount S."/>
            <person name="Morishita T."/>
            <person name="Miura S."/>
            <person name="Nakayama A."/>
            <person name="Nishizaka S."/>
            <person name="Nomoto H."/>
            <person name="Ohta F."/>
            <person name="Oishi K."/>
            <person name="Rigoutsos I."/>
            <person name="Sano M."/>
            <person name="Sasaki A."/>
            <person name="Sasakura Y."/>
            <person name="Shoguchi E."/>
            <person name="Shin-i T."/>
            <person name="Spagnuolo A."/>
            <person name="Stainier D."/>
            <person name="Suzuki M.M."/>
            <person name="Tassy O."/>
            <person name="Takatori N."/>
            <person name="Tokuoka M."/>
            <person name="Yagi K."/>
            <person name="Yoshizaki F."/>
            <person name="Wada S."/>
            <person name="Zhang C."/>
            <person name="Hyatt P.D."/>
            <person name="Larimer F."/>
            <person name="Detter C."/>
            <person name="Doggett N."/>
            <person name="Glavina T."/>
            <person name="Hawkins T."/>
            <person name="Richardson P."/>
            <person name="Lucas S."/>
            <person name="Kohara Y."/>
            <person name="Levine M."/>
            <person name="Satoh N."/>
            <person name="Rokhsar D.S."/>
        </authorList>
    </citation>
    <scope>NUCLEOTIDE SEQUENCE [LARGE SCALE GENOMIC DNA]</scope>
</reference>
<reference evidence="2" key="2">
    <citation type="journal article" date="2008" name="Genome Biol.">
        <title>Improved genome assembly and evidence-based global gene model set for the chordate Ciona intestinalis: new insight into intron and operon populations.</title>
        <authorList>
            <person name="Satou Y."/>
            <person name="Mineta K."/>
            <person name="Ogasawara M."/>
            <person name="Sasakura Y."/>
            <person name="Shoguchi E."/>
            <person name="Ueno K."/>
            <person name="Yamada L."/>
            <person name="Matsumoto J."/>
            <person name="Wasserscheid J."/>
            <person name="Dewar K."/>
            <person name="Wiley G.B."/>
            <person name="Macmil S.L."/>
            <person name="Roe B.A."/>
            <person name="Zeller R.W."/>
            <person name="Hastings K.E."/>
            <person name="Lemaire P."/>
            <person name="Lindquist E."/>
            <person name="Endo T."/>
            <person name="Hotta K."/>
            <person name="Inaba K."/>
        </authorList>
    </citation>
    <scope>NUCLEOTIDE SEQUENCE [LARGE SCALE GENOMIC DNA]</scope>
    <source>
        <strain evidence="2">wild type</strain>
    </source>
</reference>
<dbReference type="PANTHER" id="PTHR13847">
    <property type="entry name" value="SARCOSINE DEHYDROGENASE-RELATED"/>
    <property type="match status" value="1"/>
</dbReference>
<organism evidence="2 3">
    <name type="scientific">Ciona intestinalis</name>
    <name type="common">Transparent sea squirt</name>
    <name type="synonym">Ascidia intestinalis</name>
    <dbReference type="NCBI Taxonomy" id="7719"/>
    <lineage>
        <taxon>Eukaryota</taxon>
        <taxon>Metazoa</taxon>
        <taxon>Chordata</taxon>
        <taxon>Tunicata</taxon>
        <taxon>Ascidiacea</taxon>
        <taxon>Phlebobranchia</taxon>
        <taxon>Cionidae</taxon>
        <taxon>Ciona</taxon>
    </lineage>
</organism>
<dbReference type="GeneTree" id="ENSGT00530000068930"/>
<dbReference type="Ensembl" id="ENSCINT00000030491.1">
    <property type="protein sequence ID" value="ENSCINP00000030795.1"/>
    <property type="gene ID" value="ENSCING00000021650.1"/>
</dbReference>
<dbReference type="EMBL" id="EAAA01002809">
    <property type="status" value="NOT_ANNOTATED_CDS"/>
    <property type="molecule type" value="Genomic_DNA"/>
</dbReference>